<dbReference type="PANTHER" id="PTHR42693:SF53">
    <property type="entry name" value="ENDO-4-O-SULFATASE"/>
    <property type="match status" value="1"/>
</dbReference>
<sequence length="516" mass="58005">MTDQRPDIIFLMTDQQRWDALGVEDARVLTPHLDRIARHGVRYTGATCQAPMCVPSRFSLMTGLYPSQSGVRANWWSTPDDDELPVRVLPEVMRDAGYLTAGFGKTHWGTTAHTPSTRGFDVRVVGDPDLGLEDGATHWQHEDDPEGYAQYAAAVKDYGPGEEEPAGYVGTPGELPSRRHIDGWIAEKAVEWLEGPDLDTDQPLFFYLSFAKPHAAHIPPAEFQQLYDITDIPDLQMPPWDHTRYDHIRVRDENSPFLNGRSERWRTIWQGMSSEQRRLATLRYWANCTWLDSLFGEAMERLERRGRLRNALIVFVSDHGELLGERFFHFSKYCLYDSSVRVPLVLSGTALPATLRGTVDPRPTEILDLYATLSDVAGAGGNAPGHPSRSLLTGPARRGSFAEMHEPAPAWMWRTERHKLIYFVDPAVGTAQGELYDLVADPNEWVNIYEDPQSALIRDALVRDLIAHVSTTFGAWPVHRSDLLRSVPQTETLPAHTVRIDGGMTMGARALAGREE</sequence>
<dbReference type="Gene3D" id="3.40.720.10">
    <property type="entry name" value="Alkaline Phosphatase, subunit A"/>
    <property type="match status" value="1"/>
</dbReference>
<evidence type="ECO:0000256" key="2">
    <source>
        <dbReference type="ARBA" id="ARBA00022801"/>
    </source>
</evidence>
<dbReference type="RefSeq" id="WP_194423500.1">
    <property type="nucleotide sequence ID" value="NZ_BAAAPT010000001.1"/>
</dbReference>
<feature type="domain" description="Sulfatase N-terminal" evidence="3">
    <location>
        <begin position="6"/>
        <end position="379"/>
    </location>
</feature>
<dbReference type="InterPro" id="IPR050738">
    <property type="entry name" value="Sulfatase"/>
</dbReference>
<evidence type="ECO:0000256" key="1">
    <source>
        <dbReference type="ARBA" id="ARBA00008779"/>
    </source>
</evidence>
<evidence type="ECO:0000313" key="5">
    <source>
        <dbReference type="Proteomes" id="UP001291912"/>
    </source>
</evidence>
<name>A0ABU5N3Y7_9MICO</name>
<evidence type="ECO:0000313" key="4">
    <source>
        <dbReference type="EMBL" id="MDZ8160822.1"/>
    </source>
</evidence>
<dbReference type="InterPro" id="IPR017850">
    <property type="entry name" value="Alkaline_phosphatase_core_sf"/>
</dbReference>
<proteinExistence type="inferred from homology"/>
<evidence type="ECO:0000259" key="3">
    <source>
        <dbReference type="Pfam" id="PF00884"/>
    </source>
</evidence>
<comment type="caution">
    <text evidence="4">The sequence shown here is derived from an EMBL/GenBank/DDBJ whole genome shotgun (WGS) entry which is preliminary data.</text>
</comment>
<keyword evidence="2" id="KW-0378">Hydrolase</keyword>
<comment type="similarity">
    <text evidence="1">Belongs to the sulfatase family.</text>
</comment>
<dbReference type="PANTHER" id="PTHR42693">
    <property type="entry name" value="ARYLSULFATASE FAMILY MEMBER"/>
    <property type="match status" value="1"/>
</dbReference>
<gene>
    <name evidence="4" type="ORF">R2Q92_03175</name>
</gene>
<organism evidence="4 5">
    <name type="scientific">Microbacterium aquimaris</name>
    <dbReference type="NCBI Taxonomy" id="459816"/>
    <lineage>
        <taxon>Bacteria</taxon>
        <taxon>Bacillati</taxon>
        <taxon>Actinomycetota</taxon>
        <taxon>Actinomycetes</taxon>
        <taxon>Micrococcales</taxon>
        <taxon>Microbacteriaceae</taxon>
        <taxon>Microbacterium</taxon>
    </lineage>
</organism>
<reference evidence="4 5" key="1">
    <citation type="submission" date="2023-10" db="EMBL/GenBank/DDBJ databases">
        <title>Microbacterium xanthum sp. nov., isolated from seaweed.</title>
        <authorList>
            <person name="Lee S.D."/>
        </authorList>
    </citation>
    <scope>NUCLEOTIDE SEQUENCE [LARGE SCALE GENOMIC DNA]</scope>
    <source>
        <strain evidence="4 5">KCTC 19124</strain>
    </source>
</reference>
<accession>A0ABU5N3Y7</accession>
<dbReference type="EMBL" id="JAWJYN010000001">
    <property type="protein sequence ID" value="MDZ8160822.1"/>
    <property type="molecule type" value="Genomic_DNA"/>
</dbReference>
<dbReference type="SUPFAM" id="SSF53649">
    <property type="entry name" value="Alkaline phosphatase-like"/>
    <property type="match status" value="1"/>
</dbReference>
<protein>
    <submittedName>
        <fullName evidence="4">Sulfatase-like hydrolase/transferase</fullName>
    </submittedName>
</protein>
<keyword evidence="5" id="KW-1185">Reference proteome</keyword>
<dbReference type="Pfam" id="PF00884">
    <property type="entry name" value="Sulfatase"/>
    <property type="match status" value="1"/>
</dbReference>
<dbReference type="Proteomes" id="UP001291912">
    <property type="component" value="Unassembled WGS sequence"/>
</dbReference>
<dbReference type="InterPro" id="IPR000917">
    <property type="entry name" value="Sulfatase_N"/>
</dbReference>